<organism evidence="1 2">
    <name type="scientific">Paraburkholderia steynii</name>
    <dbReference type="NCBI Taxonomy" id="1245441"/>
    <lineage>
        <taxon>Bacteria</taxon>
        <taxon>Pseudomonadati</taxon>
        <taxon>Pseudomonadota</taxon>
        <taxon>Betaproteobacteria</taxon>
        <taxon>Burkholderiales</taxon>
        <taxon>Burkholderiaceae</taxon>
        <taxon>Paraburkholderia</taxon>
    </lineage>
</organism>
<gene>
    <name evidence="1" type="ORF">SAMN04487926_14444</name>
</gene>
<sequence length="129" mass="14539">MSLKAQWYRDKLAKKSRQGFRGYPVATVAFYGPDDTRATKVSVGIVTHEGADAHPVERWFCETSDARTDPEVNEAVVRFIEQHGARSVAAIYRIIGCPHEEGTDYPEGETCPLCPFRAHRDRWTGEIIS</sequence>
<dbReference type="EMBL" id="FNDI01000044">
    <property type="protein sequence ID" value="SDJ35311.1"/>
    <property type="molecule type" value="Genomic_DNA"/>
</dbReference>
<evidence type="ECO:0000313" key="1">
    <source>
        <dbReference type="EMBL" id="SDJ35311.1"/>
    </source>
</evidence>
<evidence type="ECO:0000313" key="2">
    <source>
        <dbReference type="Proteomes" id="UP000198900"/>
    </source>
</evidence>
<dbReference type="AlphaFoldDB" id="A0A7Z7BIZ0"/>
<reference evidence="1" key="1">
    <citation type="submission" date="2016-10" db="EMBL/GenBank/DDBJ databases">
        <authorList>
            <person name="Varghese N."/>
            <person name="Submissions S."/>
        </authorList>
    </citation>
    <scope>NUCLEOTIDE SEQUENCE [LARGE SCALE GENOMIC DNA]</scope>
    <source>
        <strain evidence="1">YR281</strain>
    </source>
</reference>
<dbReference type="Proteomes" id="UP000198900">
    <property type="component" value="Unassembled WGS sequence"/>
</dbReference>
<comment type="caution">
    <text evidence="1">The sequence shown here is derived from an EMBL/GenBank/DDBJ whole genome shotgun (WGS) entry which is preliminary data.</text>
</comment>
<proteinExistence type="predicted"/>
<dbReference type="RefSeq" id="WP_091790039.1">
    <property type="nucleotide sequence ID" value="NZ_FNDI01000044.1"/>
</dbReference>
<name>A0A7Z7BIZ0_9BURK</name>
<accession>A0A7Z7BIZ0</accession>
<protein>
    <submittedName>
        <fullName evidence="1">Uncharacterized protein</fullName>
    </submittedName>
</protein>
<keyword evidence="2" id="KW-1185">Reference proteome</keyword>